<feature type="region of interest" description="Disordered" evidence="1">
    <location>
        <begin position="1"/>
        <end position="260"/>
    </location>
</feature>
<dbReference type="AlphaFoldDB" id="A0A1G4IXW9"/>
<organism evidence="2 3">
    <name type="scientific">Lachancea nothofagi CBS 11611</name>
    <dbReference type="NCBI Taxonomy" id="1266666"/>
    <lineage>
        <taxon>Eukaryota</taxon>
        <taxon>Fungi</taxon>
        <taxon>Dikarya</taxon>
        <taxon>Ascomycota</taxon>
        <taxon>Saccharomycotina</taxon>
        <taxon>Saccharomycetes</taxon>
        <taxon>Saccharomycetales</taxon>
        <taxon>Saccharomycetaceae</taxon>
        <taxon>Lachancea</taxon>
    </lineage>
</organism>
<proteinExistence type="predicted"/>
<dbReference type="Pfam" id="PF08316">
    <property type="entry name" value="Pal1"/>
    <property type="match status" value="1"/>
</dbReference>
<name>A0A1G4IXW9_9SACH</name>
<dbReference type="InterPro" id="IPR013226">
    <property type="entry name" value="Pal1"/>
</dbReference>
<dbReference type="OrthoDB" id="5352132at2759"/>
<evidence type="ECO:0000313" key="2">
    <source>
        <dbReference type="EMBL" id="SCU81984.1"/>
    </source>
</evidence>
<feature type="region of interest" description="Disordered" evidence="1">
    <location>
        <begin position="450"/>
        <end position="474"/>
    </location>
</feature>
<feature type="compositionally biased region" description="Basic and acidic residues" evidence="1">
    <location>
        <begin position="218"/>
        <end position="229"/>
    </location>
</feature>
<reference evidence="3" key="1">
    <citation type="submission" date="2016-03" db="EMBL/GenBank/DDBJ databases">
        <authorList>
            <person name="Devillers Hugo."/>
        </authorList>
    </citation>
    <scope>NUCLEOTIDE SEQUENCE [LARGE SCALE GENOMIC DNA]</scope>
</reference>
<evidence type="ECO:0000313" key="3">
    <source>
        <dbReference type="Proteomes" id="UP000189911"/>
    </source>
</evidence>
<dbReference type="EMBL" id="LT598450">
    <property type="protein sequence ID" value="SCU81984.1"/>
    <property type="molecule type" value="Genomic_DNA"/>
</dbReference>
<dbReference type="GO" id="GO:0005737">
    <property type="term" value="C:cytoplasm"/>
    <property type="evidence" value="ECO:0007669"/>
    <property type="project" value="TreeGrafter"/>
</dbReference>
<accession>A0A1G4IXW9</accession>
<sequence>MMRRTSSEQSQSQLQSRRLSSNNPFRVEAAAQQQQVYQSDKEFQEWVSSNAMHSPYGSRPHHSTSLLSFTDSIEEEPHEEALNSPRNPAAQDRAINRSFNTNYLHLSMTPPQRPASKNPFLEDLTPQSETDDDSSSAQTSTIGHPTAQEEKERLRRRYLEQTNVADPPPANDLPPSYDEVAGPKKDSARPREKSSSTSTSSRYKESSTSRSHRHRHREPSERSTRRSSRETGSNQHHSSSHRKSSKDKKQSSSSKPLAKNVDTIDKLDVTGLFGGAFHHDGPFDACTPHRNRNTKVAPVMAFPADGPNSSIAGAANSKSPMKEVFGQESVDDDDAYLYRNKVFNKVNNSSTNTLDAIKPNARTVTQFDAKAKTELVHGPTTDGLGSTTFLDGAPATGAKITHNHNRLHPNYNNDPYRQEPIQLTKTHSGHLEYDNAEPDEDVYLVGRLDPTAKKSSSGNKFMRRVKSLKVGRKP</sequence>
<feature type="compositionally biased region" description="Low complexity" evidence="1">
    <location>
        <begin position="7"/>
        <end position="21"/>
    </location>
</feature>
<dbReference type="Proteomes" id="UP000189911">
    <property type="component" value="Chromosome B"/>
</dbReference>
<dbReference type="PANTHER" id="PTHR28307">
    <property type="entry name" value="PROTEIN PAL1"/>
    <property type="match status" value="1"/>
</dbReference>
<evidence type="ECO:0000256" key="1">
    <source>
        <dbReference type="SAM" id="MobiDB-lite"/>
    </source>
</evidence>
<protein>
    <submittedName>
        <fullName evidence="2">LANO_0B04764g1_1</fullName>
    </submittedName>
</protein>
<feature type="compositionally biased region" description="Basic residues" evidence="1">
    <location>
        <begin position="461"/>
        <end position="474"/>
    </location>
</feature>
<feature type="compositionally biased region" description="Basic and acidic residues" evidence="1">
    <location>
        <begin position="147"/>
        <end position="159"/>
    </location>
</feature>
<gene>
    <name evidence="2" type="ORF">LANO_0B04764G</name>
</gene>
<keyword evidence="3" id="KW-1185">Reference proteome</keyword>
<feature type="compositionally biased region" description="Basic and acidic residues" evidence="1">
    <location>
        <begin position="181"/>
        <end position="194"/>
    </location>
</feature>
<dbReference type="PANTHER" id="PTHR28307:SF2">
    <property type="entry name" value="PROTEIN PAL1"/>
    <property type="match status" value="1"/>
</dbReference>